<dbReference type="AlphaFoldDB" id="A0A4Q0YLU6"/>
<name>A0A4Q0YLU6_9GAMM</name>
<accession>A0A4Q0YLU6</accession>
<keyword evidence="6" id="KW-1185">Reference proteome</keyword>
<dbReference type="InterPro" id="IPR011611">
    <property type="entry name" value="PfkB_dom"/>
</dbReference>
<keyword evidence="3" id="KW-0418">Kinase</keyword>
<dbReference type="Pfam" id="PF00294">
    <property type="entry name" value="PfkB"/>
    <property type="match status" value="1"/>
</dbReference>
<evidence type="ECO:0000256" key="3">
    <source>
        <dbReference type="ARBA" id="ARBA00022777"/>
    </source>
</evidence>
<dbReference type="Proteomes" id="UP000290287">
    <property type="component" value="Unassembled WGS sequence"/>
</dbReference>
<comment type="similarity">
    <text evidence="1">Belongs to the carbohydrate kinase PfkB family.</text>
</comment>
<sequence length="212" mass="24104">MMRILRIICSSGFSGSGVCRPVRRKIMTIKKRAAFIGEGMVELRGSPFGEMSQYYGGDTVNTASYLARLGKAFTEVNFVTAVGTDDLSNGMVERMQADGIRTSFVMRDEKRQPGLYMIKLDEKGERSFQYWRVDSAARAMFRHKQFSQISEQLQYSDLIYLTAISVAILMDNDRRHLRALLGKARQNNAQVVFDSNYRPSLWQIFLRQGGGI</sequence>
<dbReference type="InterPro" id="IPR029056">
    <property type="entry name" value="Ribokinase-like"/>
</dbReference>
<dbReference type="GO" id="GO:0005829">
    <property type="term" value="C:cytosol"/>
    <property type="evidence" value="ECO:0007669"/>
    <property type="project" value="TreeGrafter"/>
</dbReference>
<organism evidence="5 6">
    <name type="scientific">Veronia nyctiphanis</name>
    <dbReference type="NCBI Taxonomy" id="1278244"/>
    <lineage>
        <taxon>Bacteria</taxon>
        <taxon>Pseudomonadati</taxon>
        <taxon>Pseudomonadota</taxon>
        <taxon>Gammaproteobacteria</taxon>
        <taxon>Vibrionales</taxon>
        <taxon>Vibrionaceae</taxon>
        <taxon>Veronia</taxon>
    </lineage>
</organism>
<evidence type="ECO:0000256" key="1">
    <source>
        <dbReference type="ARBA" id="ARBA00010688"/>
    </source>
</evidence>
<comment type="caution">
    <text evidence="5">The sequence shown here is derived from an EMBL/GenBank/DDBJ whole genome shotgun (WGS) entry which is preliminary data.</text>
</comment>
<dbReference type="SUPFAM" id="SSF53613">
    <property type="entry name" value="Ribokinase-like"/>
    <property type="match status" value="1"/>
</dbReference>
<dbReference type="GO" id="GO:0006974">
    <property type="term" value="P:DNA damage response"/>
    <property type="evidence" value="ECO:0007669"/>
    <property type="project" value="TreeGrafter"/>
</dbReference>
<evidence type="ECO:0000313" key="5">
    <source>
        <dbReference type="EMBL" id="RXJ71787.1"/>
    </source>
</evidence>
<dbReference type="GO" id="GO:0042840">
    <property type="term" value="P:D-glucuronate catabolic process"/>
    <property type="evidence" value="ECO:0007669"/>
    <property type="project" value="TreeGrafter"/>
</dbReference>
<feature type="domain" description="Carbohydrate kinase PfkB" evidence="4">
    <location>
        <begin position="49"/>
        <end position="203"/>
    </location>
</feature>
<evidence type="ECO:0000259" key="4">
    <source>
        <dbReference type="Pfam" id="PF00294"/>
    </source>
</evidence>
<proteinExistence type="inferred from homology"/>
<dbReference type="InterPro" id="IPR050306">
    <property type="entry name" value="PfkB_Carbo_kinase"/>
</dbReference>
<keyword evidence="2" id="KW-0808">Transferase</keyword>
<dbReference type="PANTHER" id="PTHR43085">
    <property type="entry name" value="HEXOKINASE FAMILY MEMBER"/>
    <property type="match status" value="1"/>
</dbReference>
<dbReference type="GO" id="GO:0008673">
    <property type="term" value="F:2-dehydro-3-deoxygluconokinase activity"/>
    <property type="evidence" value="ECO:0007669"/>
    <property type="project" value="TreeGrafter"/>
</dbReference>
<evidence type="ECO:0000256" key="2">
    <source>
        <dbReference type="ARBA" id="ARBA00022679"/>
    </source>
</evidence>
<protein>
    <recommendedName>
        <fullName evidence="4">Carbohydrate kinase PfkB domain-containing protein</fullName>
    </recommendedName>
</protein>
<reference evidence="5 6" key="1">
    <citation type="submission" date="2017-10" db="EMBL/GenBank/DDBJ databases">
        <title>Nyctiphanis sp. nov., isolated from the stomach of the euphausiid Nyctiphanes simplex (Hansen, 1911) in the Gulf of California.</title>
        <authorList>
            <person name="Gomez-Gil B."/>
            <person name="Aguilar-Mendez M."/>
            <person name="Lopez-Cortes A."/>
            <person name="Gomez-Gutierrez J."/>
            <person name="Roque A."/>
            <person name="Lang E."/>
            <person name="Gonzalez-Castillo A."/>
        </authorList>
    </citation>
    <scope>NUCLEOTIDE SEQUENCE [LARGE SCALE GENOMIC DNA]</scope>
    <source>
        <strain evidence="5 6">CAIM 600</strain>
    </source>
</reference>
<dbReference type="GO" id="GO:0019698">
    <property type="term" value="P:D-galacturonate catabolic process"/>
    <property type="evidence" value="ECO:0007669"/>
    <property type="project" value="TreeGrafter"/>
</dbReference>
<evidence type="ECO:0000313" key="6">
    <source>
        <dbReference type="Proteomes" id="UP000290287"/>
    </source>
</evidence>
<dbReference type="EMBL" id="PEIB01000032">
    <property type="protein sequence ID" value="RXJ71787.1"/>
    <property type="molecule type" value="Genomic_DNA"/>
</dbReference>
<dbReference type="Gene3D" id="3.40.1190.20">
    <property type="match status" value="1"/>
</dbReference>
<gene>
    <name evidence="5" type="ORF">CS022_19680</name>
</gene>
<dbReference type="PANTHER" id="PTHR43085:SF15">
    <property type="entry name" value="2-DEHYDRO-3-DEOXYGLUCONOKINASE"/>
    <property type="match status" value="1"/>
</dbReference>